<evidence type="ECO:0000256" key="5">
    <source>
        <dbReference type="ARBA" id="ARBA00022723"/>
    </source>
</evidence>
<keyword evidence="8 11" id="KW-0106">Calcium</keyword>
<dbReference type="EC" id="3.1.4.4" evidence="4 11"/>
<dbReference type="PROSITE" id="PS50004">
    <property type="entry name" value="C2"/>
    <property type="match status" value="1"/>
</dbReference>
<evidence type="ECO:0000313" key="14">
    <source>
        <dbReference type="EMBL" id="KAK6129541.1"/>
    </source>
</evidence>
<dbReference type="PANTHER" id="PTHR18896">
    <property type="entry name" value="PHOSPHOLIPASE D"/>
    <property type="match status" value="1"/>
</dbReference>
<evidence type="ECO:0000259" key="13">
    <source>
        <dbReference type="PROSITE" id="PS50035"/>
    </source>
</evidence>
<evidence type="ECO:0000256" key="9">
    <source>
        <dbReference type="ARBA" id="ARBA00022963"/>
    </source>
</evidence>
<evidence type="ECO:0000256" key="8">
    <source>
        <dbReference type="ARBA" id="ARBA00022837"/>
    </source>
</evidence>
<evidence type="ECO:0000256" key="4">
    <source>
        <dbReference type="ARBA" id="ARBA00012027"/>
    </source>
</evidence>
<dbReference type="Pfam" id="PF00614">
    <property type="entry name" value="PLDc"/>
    <property type="match status" value="2"/>
</dbReference>
<sequence>MVEGEGYGSIIGSRLYATIDLERARVGRTRVIENEPSNPRWYENFHIYCAHTVSNIVFTVKDGNPIGATLIGRAYLPVEEIMSGRMVDRWIDILDEDKNPIHGNSKIHVKLQYFQVIQESNWSQGIKTPSFGGVPYAFFRQRQGCRVTLYPDADVPDDNITQFLRSEGYYEPQRCWEDIFDAITNAKHLIYIAGWSVYTKITLIRDPKRQKPGGDMILGELLKKKADEGVNVLMLVWDDRTSVPEFTKDGLMGTHDQETKAYFERTNVRCVLCPRNPDGGKSIFQGFQVSTMFTHHQKTIVVDSELLLSPGGVSEKRRIVSFVGGIDLCDGRYDTRNHSLFRTLDSAHRDDFHQPNFPGSSVRKGGPREPWHDIHCRIEGPAAWDVLYNFEQRWRKQVGNQYIYSISELDRFIVHPTDAISSDDHEAWNVQIFRSIDGGAAFGFPEKPEEAAELGLVSGKDNIIDRSIQDAYIHAIRRAKNFIYIENQYFIGSSFDWKKTKDVVIEDINALHTIPKELSLKIVSKIQAGERFTVYIVIPMWPEGIPESGSVQAILDWQRRTMEMMYTDISNALSAKGLSNVDFREYLTFFCLGNREIKTDGEYAPPQKPDPDTDYSRAQQSRRFMIYVHSKMMIVDDEYIIIGSANINQRSMDGARDSEIAMGGFQPHHLASNNQPARGQIFGLRMALWCEHLLREDDTFFKPESLECVRNVNAMADQNWKLYASETFEEDLPGHLLTYPVRILSNGEISAIPGFEFFPDTKARVLGTKSDYLPPVLTYFLGFGEFTVVCLKSRYKSDDQWDRVNGLELNEVRVSSNLACQIFSLHTKKFTDCARKMEQRRARASVLLLCEMAFLLKST</sequence>
<dbReference type="SMART" id="SM00239">
    <property type="entry name" value="C2"/>
    <property type="match status" value="1"/>
</dbReference>
<dbReference type="InterPro" id="IPR001736">
    <property type="entry name" value="PLipase_D/transphosphatidylase"/>
</dbReference>
<evidence type="ECO:0000256" key="10">
    <source>
        <dbReference type="ARBA" id="ARBA00023098"/>
    </source>
</evidence>
<comment type="function">
    <text evidence="11">Hydrolyzes glycerol-phospholipids at the terminal phosphodiesteric bond.</text>
</comment>
<name>A0ABR0V5E6_REHGL</name>
<reference evidence="14 15" key="1">
    <citation type="journal article" date="2021" name="Comput. Struct. Biotechnol. J.">
        <title>De novo genome assembly of the potent medicinal plant Rehmannia glutinosa using nanopore technology.</title>
        <authorList>
            <person name="Ma L."/>
            <person name="Dong C."/>
            <person name="Song C."/>
            <person name="Wang X."/>
            <person name="Zheng X."/>
            <person name="Niu Y."/>
            <person name="Chen S."/>
            <person name="Feng W."/>
        </authorList>
    </citation>
    <scope>NUCLEOTIDE SEQUENCE [LARGE SCALE GENOMIC DNA]</scope>
    <source>
        <strain evidence="14">DH-2019</strain>
    </source>
</reference>
<feature type="domain" description="PLD phosphodiesterase" evidence="13">
    <location>
        <begin position="291"/>
        <end position="332"/>
    </location>
</feature>
<feature type="domain" description="C2" evidence="12">
    <location>
        <begin position="1"/>
        <end position="91"/>
    </location>
</feature>
<gene>
    <name evidence="14" type="ORF">DH2020_036699</name>
</gene>
<protein>
    <recommendedName>
        <fullName evidence="4 11">Phospholipase D</fullName>
        <ecNumber evidence="4 11">3.1.4.4</ecNumber>
    </recommendedName>
</protein>
<dbReference type="InterPro" id="IPR000008">
    <property type="entry name" value="C2_dom"/>
</dbReference>
<dbReference type="Pfam" id="PF00168">
    <property type="entry name" value="C2"/>
    <property type="match status" value="1"/>
</dbReference>
<dbReference type="Gene3D" id="2.60.40.150">
    <property type="entry name" value="C2 domain"/>
    <property type="match status" value="1"/>
</dbReference>
<comment type="catalytic activity">
    <reaction evidence="1 11">
        <text>a 1,2-diacyl-sn-glycero-3-phosphocholine + H2O = a 1,2-diacyl-sn-glycero-3-phosphate + choline + H(+)</text>
        <dbReference type="Rhea" id="RHEA:14445"/>
        <dbReference type="ChEBI" id="CHEBI:15354"/>
        <dbReference type="ChEBI" id="CHEBI:15377"/>
        <dbReference type="ChEBI" id="CHEBI:15378"/>
        <dbReference type="ChEBI" id="CHEBI:57643"/>
        <dbReference type="ChEBI" id="CHEBI:58608"/>
        <dbReference type="EC" id="3.1.4.4"/>
    </reaction>
</comment>
<dbReference type="Pfam" id="PF12357">
    <property type="entry name" value="PLD_C"/>
    <property type="match status" value="1"/>
</dbReference>
<dbReference type="SUPFAM" id="SSF56024">
    <property type="entry name" value="Phospholipase D/nuclease"/>
    <property type="match status" value="2"/>
</dbReference>
<keyword evidence="6" id="KW-0677">Repeat</keyword>
<dbReference type="PANTHER" id="PTHR18896:SF169">
    <property type="entry name" value="PHOSPHOLIPASE D"/>
    <property type="match status" value="1"/>
</dbReference>
<dbReference type="SMART" id="SM00155">
    <property type="entry name" value="PLDc"/>
    <property type="match status" value="2"/>
</dbReference>
<comment type="similarity">
    <text evidence="3 11">Belongs to the phospholipase D family. C2-PLD subfamily.</text>
</comment>
<evidence type="ECO:0000259" key="12">
    <source>
        <dbReference type="PROSITE" id="PS50004"/>
    </source>
</evidence>
<dbReference type="EMBL" id="JABTTQ020001631">
    <property type="protein sequence ID" value="KAK6129541.1"/>
    <property type="molecule type" value="Genomic_DNA"/>
</dbReference>
<accession>A0ABR0V5E6</accession>
<dbReference type="InterPro" id="IPR015679">
    <property type="entry name" value="PLipase_D_fam"/>
</dbReference>
<dbReference type="InterPro" id="IPR011402">
    <property type="entry name" value="PLipase_D_pln"/>
</dbReference>
<feature type="domain" description="PLD phosphodiesterase" evidence="13">
    <location>
        <begin position="624"/>
        <end position="651"/>
    </location>
</feature>
<evidence type="ECO:0000256" key="6">
    <source>
        <dbReference type="ARBA" id="ARBA00022737"/>
    </source>
</evidence>
<dbReference type="SUPFAM" id="SSF49562">
    <property type="entry name" value="C2 domain (Calcium/lipid-binding domain, CaLB)"/>
    <property type="match status" value="1"/>
</dbReference>
<comment type="caution">
    <text evidence="14">The sequence shown here is derived from an EMBL/GenBank/DDBJ whole genome shotgun (WGS) entry which is preliminary data.</text>
</comment>
<dbReference type="Gene3D" id="3.30.870.10">
    <property type="entry name" value="Endonuclease Chain A"/>
    <property type="match status" value="2"/>
</dbReference>
<dbReference type="PROSITE" id="PS50035">
    <property type="entry name" value="PLD"/>
    <property type="match status" value="2"/>
</dbReference>
<dbReference type="InterPro" id="IPR035892">
    <property type="entry name" value="C2_domain_sf"/>
</dbReference>
<evidence type="ECO:0000256" key="1">
    <source>
        <dbReference type="ARBA" id="ARBA00000798"/>
    </source>
</evidence>
<organism evidence="14 15">
    <name type="scientific">Rehmannia glutinosa</name>
    <name type="common">Chinese foxglove</name>
    <dbReference type="NCBI Taxonomy" id="99300"/>
    <lineage>
        <taxon>Eukaryota</taxon>
        <taxon>Viridiplantae</taxon>
        <taxon>Streptophyta</taxon>
        <taxon>Embryophyta</taxon>
        <taxon>Tracheophyta</taxon>
        <taxon>Spermatophyta</taxon>
        <taxon>Magnoliopsida</taxon>
        <taxon>eudicotyledons</taxon>
        <taxon>Gunneridae</taxon>
        <taxon>Pentapetalae</taxon>
        <taxon>asterids</taxon>
        <taxon>lamiids</taxon>
        <taxon>Lamiales</taxon>
        <taxon>Orobanchaceae</taxon>
        <taxon>Rehmannieae</taxon>
        <taxon>Rehmannia</taxon>
    </lineage>
</organism>
<evidence type="ECO:0000313" key="15">
    <source>
        <dbReference type="Proteomes" id="UP001318860"/>
    </source>
</evidence>
<dbReference type="PIRSF" id="PIRSF036470">
    <property type="entry name" value="PLD_plant"/>
    <property type="match status" value="1"/>
</dbReference>
<dbReference type="InterPro" id="IPR024632">
    <property type="entry name" value="PLipase_D_C"/>
</dbReference>
<comment type="cofactor">
    <cofactor evidence="2 11">
        <name>Ca(2+)</name>
        <dbReference type="ChEBI" id="CHEBI:29108"/>
    </cofactor>
</comment>
<evidence type="ECO:0000256" key="3">
    <source>
        <dbReference type="ARBA" id="ARBA00010683"/>
    </source>
</evidence>
<keyword evidence="15" id="KW-1185">Reference proteome</keyword>
<evidence type="ECO:0000256" key="11">
    <source>
        <dbReference type="PIRNR" id="PIRNR036470"/>
    </source>
</evidence>
<keyword evidence="9 11" id="KW-0442">Lipid degradation</keyword>
<keyword evidence="10" id="KW-0443">Lipid metabolism</keyword>
<keyword evidence="7 11" id="KW-0378">Hydrolase</keyword>
<proteinExistence type="inferred from homology"/>
<evidence type="ECO:0000256" key="2">
    <source>
        <dbReference type="ARBA" id="ARBA00001913"/>
    </source>
</evidence>
<dbReference type="CDD" id="cd04015">
    <property type="entry name" value="C2_plant_PLD"/>
    <property type="match status" value="1"/>
</dbReference>
<keyword evidence="5" id="KW-0479">Metal-binding</keyword>
<dbReference type="Proteomes" id="UP001318860">
    <property type="component" value="Unassembled WGS sequence"/>
</dbReference>
<evidence type="ECO:0000256" key="7">
    <source>
        <dbReference type="ARBA" id="ARBA00022801"/>
    </source>
</evidence>